<evidence type="ECO:0000256" key="1">
    <source>
        <dbReference type="SAM" id="SignalP"/>
    </source>
</evidence>
<proteinExistence type="predicted"/>
<keyword evidence="1" id="KW-0732">Signal</keyword>
<gene>
    <name evidence="2" type="ORF">ERS852540_00347</name>
</gene>
<feature type="chain" id="PRO_5039697169" evidence="1">
    <location>
        <begin position="29"/>
        <end position="223"/>
    </location>
</feature>
<protein>
    <submittedName>
        <fullName evidence="2">Uncharacterized protein</fullName>
    </submittedName>
</protein>
<name>A0A174ZF79_9FIRM</name>
<organism evidence="2 3">
    <name type="scientific">[Eubacterium] siraeum</name>
    <dbReference type="NCBI Taxonomy" id="39492"/>
    <lineage>
        <taxon>Bacteria</taxon>
        <taxon>Bacillati</taxon>
        <taxon>Bacillota</taxon>
        <taxon>Clostridia</taxon>
        <taxon>Eubacteriales</taxon>
        <taxon>Oscillospiraceae</taxon>
        <taxon>Oscillospiraceae incertae sedis</taxon>
    </lineage>
</organism>
<feature type="signal peptide" evidence="1">
    <location>
        <begin position="1"/>
        <end position="28"/>
    </location>
</feature>
<reference evidence="2 3" key="1">
    <citation type="submission" date="2015-09" db="EMBL/GenBank/DDBJ databases">
        <authorList>
            <consortium name="Pathogen Informatics"/>
        </authorList>
    </citation>
    <scope>NUCLEOTIDE SEQUENCE [LARGE SCALE GENOMIC DNA]</scope>
    <source>
        <strain evidence="2 3">2789STDY5834928</strain>
    </source>
</reference>
<dbReference type="Proteomes" id="UP000095662">
    <property type="component" value="Unassembled WGS sequence"/>
</dbReference>
<evidence type="ECO:0000313" key="2">
    <source>
        <dbReference type="EMBL" id="CUQ81790.1"/>
    </source>
</evidence>
<dbReference type="EMBL" id="CZBY01000002">
    <property type="protein sequence ID" value="CUQ81790.1"/>
    <property type="molecule type" value="Genomic_DNA"/>
</dbReference>
<evidence type="ECO:0000313" key="3">
    <source>
        <dbReference type="Proteomes" id="UP000095662"/>
    </source>
</evidence>
<accession>A0A174ZF79</accession>
<dbReference type="STRING" id="39492.ERS852540_00347"/>
<sequence>MNTFKQFFSTTTAFLLAAGLTLSASAEAICLQNNDTVSLNSDMHAQNQQITEKIGEYDCWLIDGQYYTALDDEIYQVINLDELNWEHDTLAAQTSSGSRGSGNEVDLSNGKAYHGSVDISNTNFTTPTFIGYTKTSEKKHIAYSIHTEFLFTNKYSVKIYVYNPVTKEWNITNTTLAFNGFGKTKVLFSGTTGIAPSKMYLTFIKASSTGELVFNYSFYAIQS</sequence>
<dbReference type="AlphaFoldDB" id="A0A174ZF79"/>